<dbReference type="InterPro" id="IPR049326">
    <property type="entry name" value="Rhodopsin_dom_fungi"/>
</dbReference>
<feature type="transmembrane region" description="Helical" evidence="6">
    <location>
        <begin position="48"/>
        <end position="72"/>
    </location>
</feature>
<dbReference type="OrthoDB" id="4682787at2759"/>
<name>A0A1L9UKG6_ASPBC</name>
<reference evidence="9" key="1">
    <citation type="journal article" date="2017" name="Genome Biol.">
        <title>Comparative genomics reveals high biological diversity and specific adaptations in the industrially and medically important fungal genus Aspergillus.</title>
        <authorList>
            <person name="de Vries R.P."/>
            <person name="Riley R."/>
            <person name="Wiebenga A."/>
            <person name="Aguilar-Osorio G."/>
            <person name="Amillis S."/>
            <person name="Uchima C.A."/>
            <person name="Anderluh G."/>
            <person name="Asadollahi M."/>
            <person name="Askin M."/>
            <person name="Barry K."/>
            <person name="Battaglia E."/>
            <person name="Bayram O."/>
            <person name="Benocci T."/>
            <person name="Braus-Stromeyer S.A."/>
            <person name="Caldana C."/>
            <person name="Canovas D."/>
            <person name="Cerqueira G.C."/>
            <person name="Chen F."/>
            <person name="Chen W."/>
            <person name="Choi C."/>
            <person name="Clum A."/>
            <person name="Dos Santos R.A."/>
            <person name="Damasio A.R."/>
            <person name="Diallinas G."/>
            <person name="Emri T."/>
            <person name="Fekete E."/>
            <person name="Flipphi M."/>
            <person name="Freyberg S."/>
            <person name="Gallo A."/>
            <person name="Gournas C."/>
            <person name="Habgood R."/>
            <person name="Hainaut M."/>
            <person name="Harispe M.L."/>
            <person name="Henrissat B."/>
            <person name="Hilden K.S."/>
            <person name="Hope R."/>
            <person name="Hossain A."/>
            <person name="Karabika E."/>
            <person name="Karaffa L."/>
            <person name="Karanyi Z."/>
            <person name="Krasevec N."/>
            <person name="Kuo A."/>
            <person name="Kusch H."/>
            <person name="LaButti K."/>
            <person name="Lagendijk E.L."/>
            <person name="Lapidus A."/>
            <person name="Levasseur A."/>
            <person name="Lindquist E."/>
            <person name="Lipzen A."/>
            <person name="Logrieco A.F."/>
            <person name="MacCabe A."/>
            <person name="Maekelae M.R."/>
            <person name="Malavazi I."/>
            <person name="Melin P."/>
            <person name="Meyer V."/>
            <person name="Mielnichuk N."/>
            <person name="Miskei M."/>
            <person name="Molnar A.P."/>
            <person name="Mule G."/>
            <person name="Ngan C.Y."/>
            <person name="Orejas M."/>
            <person name="Orosz E."/>
            <person name="Ouedraogo J.P."/>
            <person name="Overkamp K.M."/>
            <person name="Park H.-S."/>
            <person name="Perrone G."/>
            <person name="Piumi F."/>
            <person name="Punt P.J."/>
            <person name="Ram A.F."/>
            <person name="Ramon A."/>
            <person name="Rauscher S."/>
            <person name="Record E."/>
            <person name="Riano-Pachon D.M."/>
            <person name="Robert V."/>
            <person name="Roehrig J."/>
            <person name="Ruller R."/>
            <person name="Salamov A."/>
            <person name="Salih N.S."/>
            <person name="Samson R.A."/>
            <person name="Sandor E."/>
            <person name="Sanguinetti M."/>
            <person name="Schuetze T."/>
            <person name="Sepcic K."/>
            <person name="Shelest E."/>
            <person name="Sherlock G."/>
            <person name="Sophianopoulou V."/>
            <person name="Squina F.M."/>
            <person name="Sun H."/>
            <person name="Susca A."/>
            <person name="Todd R.B."/>
            <person name="Tsang A."/>
            <person name="Unkles S.E."/>
            <person name="van de Wiele N."/>
            <person name="van Rossen-Uffink D."/>
            <person name="Oliveira J.V."/>
            <person name="Vesth T.C."/>
            <person name="Visser J."/>
            <person name="Yu J.-H."/>
            <person name="Zhou M."/>
            <person name="Andersen M.R."/>
            <person name="Archer D.B."/>
            <person name="Baker S.E."/>
            <person name="Benoit I."/>
            <person name="Brakhage A.A."/>
            <person name="Braus G.H."/>
            <person name="Fischer R."/>
            <person name="Frisvad J.C."/>
            <person name="Goldman G.H."/>
            <person name="Houbraken J."/>
            <person name="Oakley B."/>
            <person name="Pocsi I."/>
            <person name="Scazzocchio C."/>
            <person name="Seiboth B."/>
            <person name="vanKuyk P.A."/>
            <person name="Wortman J."/>
            <person name="Dyer P.S."/>
            <person name="Grigoriev I.V."/>
        </authorList>
    </citation>
    <scope>NUCLEOTIDE SEQUENCE [LARGE SCALE GENOMIC DNA]</scope>
    <source>
        <strain evidence="9">CBS 101740 / IMI 381727 / IBT 21946</strain>
    </source>
</reference>
<dbReference type="STRING" id="767769.A0A1L9UKG6"/>
<feature type="domain" description="Rhodopsin" evidence="7">
    <location>
        <begin position="32"/>
        <end position="275"/>
    </location>
</feature>
<dbReference type="PANTHER" id="PTHR33048:SF47">
    <property type="entry name" value="INTEGRAL MEMBRANE PROTEIN-RELATED"/>
    <property type="match status" value="1"/>
</dbReference>
<sequence>MSAPLPPDIDRAPGLLACFWAPFPVTVALVGIRFYCRSARNDLGYDDWTMLFAWIQYIIAAALSTAMVLRGGARHTAYIDPADLPYILKLQIIDQVPAALAAVLGKISVALFIMRITGRTSRWRRWFLIIHIVVYTLVTIINLCILLGQCRPIQALWDTSLRLTGKAKCLDASVDTDFTMLLSSLGAYIDFVLALLPLTFIVELKVGLRKRIALFFILGLGAIAGVCACIKTSRFIAASDPTDPTWNSYSLYIWAFLEISLLIIAACIPPSKPLWDFLVNGRPIKPSSSGNHDTGSNTSYRIGVVKTSVKALAKTGKWAPDDGENLLRREGASKSIYQTVDITQTLQEHRLPGESSTSISRVELAHFAK</sequence>
<dbReference type="OMA" id="GVCACIK"/>
<proteinExistence type="inferred from homology"/>
<keyword evidence="2 6" id="KW-0812">Transmembrane</keyword>
<dbReference type="RefSeq" id="XP_067479429.1">
    <property type="nucleotide sequence ID" value="XM_067619360.1"/>
</dbReference>
<feature type="transmembrane region" description="Helical" evidence="6">
    <location>
        <begin position="214"/>
        <end position="237"/>
    </location>
</feature>
<evidence type="ECO:0000256" key="4">
    <source>
        <dbReference type="ARBA" id="ARBA00023136"/>
    </source>
</evidence>
<feature type="transmembrane region" description="Helical" evidence="6">
    <location>
        <begin position="180"/>
        <end position="202"/>
    </location>
</feature>
<feature type="transmembrane region" description="Helical" evidence="6">
    <location>
        <begin position="92"/>
        <end position="114"/>
    </location>
</feature>
<evidence type="ECO:0000256" key="3">
    <source>
        <dbReference type="ARBA" id="ARBA00022989"/>
    </source>
</evidence>
<dbReference type="GeneID" id="93571848"/>
<accession>A0A1L9UKG6</accession>
<feature type="transmembrane region" description="Helical" evidence="6">
    <location>
        <begin position="12"/>
        <end position="36"/>
    </location>
</feature>
<organism evidence="8 9">
    <name type="scientific">Aspergillus brasiliensis (strain CBS 101740 / IMI 381727 / IBT 21946)</name>
    <dbReference type="NCBI Taxonomy" id="767769"/>
    <lineage>
        <taxon>Eukaryota</taxon>
        <taxon>Fungi</taxon>
        <taxon>Dikarya</taxon>
        <taxon>Ascomycota</taxon>
        <taxon>Pezizomycotina</taxon>
        <taxon>Eurotiomycetes</taxon>
        <taxon>Eurotiomycetidae</taxon>
        <taxon>Eurotiales</taxon>
        <taxon>Aspergillaceae</taxon>
        <taxon>Aspergillus</taxon>
        <taxon>Aspergillus subgen. Circumdati</taxon>
    </lineage>
</organism>
<evidence type="ECO:0000256" key="2">
    <source>
        <dbReference type="ARBA" id="ARBA00022692"/>
    </source>
</evidence>
<dbReference type="Proteomes" id="UP000184499">
    <property type="component" value="Unassembled WGS sequence"/>
</dbReference>
<dbReference type="EMBL" id="KV878684">
    <property type="protein sequence ID" value="OJJ72181.1"/>
    <property type="molecule type" value="Genomic_DNA"/>
</dbReference>
<dbReference type="Pfam" id="PF20684">
    <property type="entry name" value="Fung_rhodopsin"/>
    <property type="match status" value="1"/>
</dbReference>
<evidence type="ECO:0000256" key="6">
    <source>
        <dbReference type="SAM" id="Phobius"/>
    </source>
</evidence>
<comment type="subcellular location">
    <subcellularLocation>
        <location evidence="1">Membrane</location>
        <topology evidence="1">Multi-pass membrane protein</topology>
    </subcellularLocation>
</comment>
<dbReference type="VEuPathDB" id="FungiDB:ASPBRDRAFT_153274"/>
<dbReference type="PANTHER" id="PTHR33048">
    <property type="entry name" value="PTH11-LIKE INTEGRAL MEMBRANE PROTEIN (AFU_ORTHOLOGUE AFUA_5G11245)"/>
    <property type="match status" value="1"/>
</dbReference>
<evidence type="ECO:0000313" key="9">
    <source>
        <dbReference type="Proteomes" id="UP000184499"/>
    </source>
</evidence>
<gene>
    <name evidence="8" type="ORF">ASPBRDRAFT_153274</name>
</gene>
<comment type="similarity">
    <text evidence="5">Belongs to the SAT4 family.</text>
</comment>
<feature type="transmembrane region" description="Helical" evidence="6">
    <location>
        <begin position="249"/>
        <end position="268"/>
    </location>
</feature>
<evidence type="ECO:0000256" key="5">
    <source>
        <dbReference type="ARBA" id="ARBA00038359"/>
    </source>
</evidence>
<keyword evidence="9" id="KW-1185">Reference proteome</keyword>
<evidence type="ECO:0000259" key="7">
    <source>
        <dbReference type="Pfam" id="PF20684"/>
    </source>
</evidence>
<evidence type="ECO:0000313" key="8">
    <source>
        <dbReference type="EMBL" id="OJJ72181.1"/>
    </source>
</evidence>
<keyword evidence="4 6" id="KW-0472">Membrane</keyword>
<keyword evidence="3 6" id="KW-1133">Transmembrane helix</keyword>
<protein>
    <recommendedName>
        <fullName evidence="7">Rhodopsin domain-containing protein</fullName>
    </recommendedName>
</protein>
<dbReference type="GO" id="GO:0016020">
    <property type="term" value="C:membrane"/>
    <property type="evidence" value="ECO:0007669"/>
    <property type="project" value="UniProtKB-SubCell"/>
</dbReference>
<feature type="transmembrane region" description="Helical" evidence="6">
    <location>
        <begin position="126"/>
        <end position="148"/>
    </location>
</feature>
<dbReference type="InterPro" id="IPR052337">
    <property type="entry name" value="SAT4-like"/>
</dbReference>
<evidence type="ECO:0000256" key="1">
    <source>
        <dbReference type="ARBA" id="ARBA00004141"/>
    </source>
</evidence>
<dbReference type="AlphaFoldDB" id="A0A1L9UKG6"/>